<feature type="transmembrane region" description="Helical" evidence="1">
    <location>
        <begin position="6"/>
        <end position="26"/>
    </location>
</feature>
<keyword evidence="1" id="KW-0472">Membrane</keyword>
<protein>
    <recommendedName>
        <fullName evidence="4">DUF4760 domain-containing protein</fullName>
    </recommendedName>
</protein>
<comment type="caution">
    <text evidence="2">The sequence shown here is derived from an EMBL/GenBank/DDBJ whole genome shotgun (WGS) entry which is preliminary data.</text>
</comment>
<reference evidence="2 3" key="1">
    <citation type="submission" date="2019-12" db="EMBL/GenBank/DDBJ databases">
        <title>Novel species isolated from a subtropical stream in China.</title>
        <authorList>
            <person name="Lu H."/>
        </authorList>
    </citation>
    <scope>NUCLEOTIDE SEQUENCE [LARGE SCALE GENOMIC DNA]</scope>
    <source>
        <strain evidence="2 3">FT135W</strain>
    </source>
</reference>
<dbReference type="AlphaFoldDB" id="A0A6L8K7U2"/>
<keyword evidence="1" id="KW-1133">Transmembrane helix</keyword>
<evidence type="ECO:0000313" key="2">
    <source>
        <dbReference type="EMBL" id="MYM23260.1"/>
    </source>
</evidence>
<name>A0A6L8K7U2_9BURK</name>
<proteinExistence type="predicted"/>
<evidence type="ECO:0000256" key="1">
    <source>
        <dbReference type="SAM" id="Phobius"/>
    </source>
</evidence>
<accession>A0A6L8K7U2</accession>
<gene>
    <name evidence="2" type="ORF">GTP46_11445</name>
</gene>
<dbReference type="EMBL" id="WWCN01000006">
    <property type="protein sequence ID" value="MYM23260.1"/>
    <property type="molecule type" value="Genomic_DNA"/>
</dbReference>
<keyword evidence="1" id="KW-0812">Transmembrane</keyword>
<dbReference type="Proteomes" id="UP000479335">
    <property type="component" value="Unassembled WGS sequence"/>
</dbReference>
<keyword evidence="3" id="KW-1185">Reference proteome</keyword>
<sequence length="195" mass="22293">METAEFAAYLSAAASVTGAVIVFFGAKFNRERTEKFSSTLHVMNEDTQERITGMKTELDRLTHVQNANFTKRAEVLAEVYERFSSILVITESYVVPQFIHSETKDGETILRATKEFEDLYRYCMCKSIYFSDRSQIMTALGELQGSLNHLLNIGDPRAVGVWQAQAEIVRLQITPSLYKIRKEIREELNLVQLEP</sequence>
<organism evidence="2 3">
    <name type="scientific">Duganella flavida</name>
    <dbReference type="NCBI Taxonomy" id="2692175"/>
    <lineage>
        <taxon>Bacteria</taxon>
        <taxon>Pseudomonadati</taxon>
        <taxon>Pseudomonadota</taxon>
        <taxon>Betaproteobacteria</taxon>
        <taxon>Burkholderiales</taxon>
        <taxon>Oxalobacteraceae</taxon>
        <taxon>Telluria group</taxon>
        <taxon>Duganella</taxon>
    </lineage>
</organism>
<evidence type="ECO:0000313" key="3">
    <source>
        <dbReference type="Proteomes" id="UP000479335"/>
    </source>
</evidence>
<dbReference type="RefSeq" id="WP_161006752.1">
    <property type="nucleotide sequence ID" value="NZ_WWCN01000006.1"/>
</dbReference>
<evidence type="ECO:0008006" key="4">
    <source>
        <dbReference type="Google" id="ProtNLM"/>
    </source>
</evidence>